<evidence type="ECO:0000256" key="2">
    <source>
        <dbReference type="ARBA" id="ARBA00022723"/>
    </source>
</evidence>
<dbReference type="SUPFAM" id="SSF57783">
    <property type="entry name" value="Zinc beta-ribbon"/>
    <property type="match status" value="1"/>
</dbReference>
<comment type="caution">
    <text evidence="13">The sequence shown here is derived from an EMBL/GenBank/DDBJ whole genome shotgun (WGS) entry which is preliminary data.</text>
</comment>
<evidence type="ECO:0000313" key="13">
    <source>
        <dbReference type="EMBL" id="KAK2077207.1"/>
    </source>
</evidence>
<dbReference type="PANTHER" id="PTHR11477">
    <property type="entry name" value="TRANSCRIPTION FACTOR S-II ZINC FINGER DOMAIN-CONTAINING PROTEIN"/>
    <property type="match status" value="1"/>
</dbReference>
<comment type="function">
    <text evidence="8">Necessary for efficient RNA polymerase II transcription elongation past template-encoded arresting sites.</text>
</comment>
<dbReference type="SMART" id="SM00510">
    <property type="entry name" value="TFS2M"/>
    <property type="match status" value="1"/>
</dbReference>
<dbReference type="GO" id="GO:0006368">
    <property type="term" value="P:transcription elongation by RNA polymerase II"/>
    <property type="evidence" value="ECO:0007669"/>
    <property type="project" value="InterPro"/>
</dbReference>
<dbReference type="PROSITE" id="PS51321">
    <property type="entry name" value="TFIIS_CENTRAL"/>
    <property type="match status" value="1"/>
</dbReference>
<dbReference type="Pfam" id="PF07500">
    <property type="entry name" value="TFIIS_M"/>
    <property type="match status" value="1"/>
</dbReference>
<proteinExistence type="inferred from homology"/>
<dbReference type="PROSITE" id="PS51319">
    <property type="entry name" value="TFIIS_N"/>
    <property type="match status" value="1"/>
</dbReference>
<dbReference type="PROSITE" id="PS51133">
    <property type="entry name" value="ZF_TFIIS_2"/>
    <property type="match status" value="1"/>
</dbReference>
<feature type="region of interest" description="Disordered" evidence="9">
    <location>
        <begin position="139"/>
        <end position="171"/>
    </location>
</feature>
<dbReference type="InterPro" id="IPR003618">
    <property type="entry name" value="TFIIS_cen_dom"/>
</dbReference>
<dbReference type="Proteomes" id="UP001255856">
    <property type="component" value="Unassembled WGS sequence"/>
</dbReference>
<feature type="domain" description="TFIIS-type" evidence="10">
    <location>
        <begin position="296"/>
        <end position="336"/>
    </location>
</feature>
<reference evidence="13" key="1">
    <citation type="submission" date="2021-01" db="EMBL/GenBank/DDBJ databases">
        <authorList>
            <person name="Eckstrom K.M.E."/>
        </authorList>
    </citation>
    <scope>NUCLEOTIDE SEQUENCE</scope>
    <source>
        <strain evidence="13">UVCC 0001</strain>
    </source>
</reference>
<dbReference type="Gene3D" id="1.10.472.30">
    <property type="entry name" value="Transcription elongation factor S-II, central domain"/>
    <property type="match status" value="1"/>
</dbReference>
<feature type="domain" description="TFIIS N-terminal" evidence="11">
    <location>
        <begin position="11"/>
        <end position="80"/>
    </location>
</feature>
<evidence type="ECO:0000256" key="8">
    <source>
        <dbReference type="RuleBase" id="RU368078"/>
    </source>
</evidence>
<keyword evidence="2 8" id="KW-0479">Metal-binding</keyword>
<keyword evidence="8" id="KW-0238">DNA-binding</keyword>
<evidence type="ECO:0000259" key="11">
    <source>
        <dbReference type="PROSITE" id="PS51319"/>
    </source>
</evidence>
<dbReference type="PANTHER" id="PTHR11477:SF0">
    <property type="entry name" value="IP08861P-RELATED"/>
    <property type="match status" value="1"/>
</dbReference>
<dbReference type="SMART" id="SM00440">
    <property type="entry name" value="ZnF_C2C2"/>
    <property type="match status" value="1"/>
</dbReference>
<comment type="subcellular location">
    <subcellularLocation>
        <location evidence="1 7 8">Nucleus</location>
    </subcellularLocation>
</comment>
<dbReference type="GO" id="GO:0008270">
    <property type="term" value="F:zinc ion binding"/>
    <property type="evidence" value="ECO:0007669"/>
    <property type="project" value="UniProtKB-UniRule"/>
</dbReference>
<dbReference type="InterPro" id="IPR035100">
    <property type="entry name" value="TF_IIS-typ"/>
</dbReference>
<dbReference type="Pfam" id="PF01096">
    <property type="entry name" value="Zn_ribbon_TFIIS"/>
    <property type="match status" value="1"/>
</dbReference>
<feature type="domain" description="TFIIS central" evidence="12">
    <location>
        <begin position="173"/>
        <end position="293"/>
    </location>
</feature>
<keyword evidence="8" id="KW-0805">Transcription regulation</keyword>
<dbReference type="InterPro" id="IPR017923">
    <property type="entry name" value="TFIIS_N"/>
</dbReference>
<dbReference type="Gene3D" id="1.20.930.10">
    <property type="entry name" value="Conserved domain common to transcription factors TFIIS, elongin A, CRSP70"/>
    <property type="match status" value="1"/>
</dbReference>
<dbReference type="PIRSF" id="PIRSF006704">
    <property type="entry name" value="TF_IIS"/>
    <property type="match status" value="1"/>
</dbReference>
<dbReference type="InterPro" id="IPR001222">
    <property type="entry name" value="Znf_TFIIS"/>
</dbReference>
<dbReference type="GO" id="GO:0005634">
    <property type="term" value="C:nucleus"/>
    <property type="evidence" value="ECO:0007669"/>
    <property type="project" value="UniProtKB-SubCell"/>
</dbReference>
<dbReference type="NCBIfam" id="TIGR01385">
    <property type="entry name" value="TFSII"/>
    <property type="match status" value="1"/>
</dbReference>
<evidence type="ECO:0000256" key="9">
    <source>
        <dbReference type="SAM" id="MobiDB-lite"/>
    </source>
</evidence>
<evidence type="ECO:0000256" key="3">
    <source>
        <dbReference type="ARBA" id="ARBA00022771"/>
    </source>
</evidence>
<dbReference type="InterPro" id="IPR006289">
    <property type="entry name" value="TFSII"/>
</dbReference>
<comment type="similarity">
    <text evidence="8">Belongs to the TFS-II family.</text>
</comment>
<keyword evidence="5 7" id="KW-0539">Nucleus</keyword>
<evidence type="ECO:0000256" key="7">
    <source>
        <dbReference type="PROSITE-ProRule" id="PRU00649"/>
    </source>
</evidence>
<dbReference type="Gene3D" id="2.20.25.10">
    <property type="match status" value="1"/>
</dbReference>
<dbReference type="InterPro" id="IPR035441">
    <property type="entry name" value="TFIIS/LEDGF_dom_sf"/>
</dbReference>
<evidence type="ECO:0000259" key="12">
    <source>
        <dbReference type="PROSITE" id="PS51321"/>
    </source>
</evidence>
<dbReference type="AlphaFoldDB" id="A0AAD9MHQ9"/>
<protein>
    <recommendedName>
        <fullName evidence="8">Transcription elongation factor</fullName>
    </recommendedName>
</protein>
<dbReference type="GO" id="GO:0003677">
    <property type="term" value="F:DNA binding"/>
    <property type="evidence" value="ECO:0007669"/>
    <property type="project" value="UniProtKB-KW"/>
</dbReference>
<dbReference type="PROSITE" id="PS00466">
    <property type="entry name" value="ZF_TFIIS_1"/>
    <property type="match status" value="1"/>
</dbReference>
<evidence type="ECO:0000259" key="10">
    <source>
        <dbReference type="PROSITE" id="PS51133"/>
    </source>
</evidence>
<sequence length="338" mass="35997">MGSDQAAELRELVSRALDASSALPDAQAEAKTLAALKNLETFPITTALLSETQCGKRLRPLTKAAVAAVITVWKDAVRREAEAQPSTELLRSASSICEGKEAAFTAVPLPASLAADGARPAAKPLATAKLSAAPAAKLSAAPAAHRPAAPAGHARADARRPRPSALASTGDKVRDLCRRTFAAALRVAAEEVGPAVAAGASPEALATDMETALLLHFGSVGEPYKAKFRSLSFNLKDAKNPDLRRKVLLGQLQPAALLTLSAEDLASDAQREENARIREKKLFDSAPSAMKQATTDQFQCGKCRQRKTTYYQMQTRSADEPMTTFVTCLNCNNRWKFC</sequence>
<name>A0AAD9MHQ9_PROWI</name>
<feature type="compositionally biased region" description="Low complexity" evidence="9">
    <location>
        <begin position="139"/>
        <end position="153"/>
    </location>
</feature>
<evidence type="ECO:0000256" key="4">
    <source>
        <dbReference type="ARBA" id="ARBA00022833"/>
    </source>
</evidence>
<keyword evidence="8" id="KW-0804">Transcription</keyword>
<dbReference type="InterPro" id="IPR036575">
    <property type="entry name" value="TFIIS_cen_dom_sf"/>
</dbReference>
<keyword evidence="4 8" id="KW-0862">Zinc</keyword>
<evidence type="ECO:0000313" key="14">
    <source>
        <dbReference type="Proteomes" id="UP001255856"/>
    </source>
</evidence>
<organism evidence="13 14">
    <name type="scientific">Prototheca wickerhamii</name>
    <dbReference type="NCBI Taxonomy" id="3111"/>
    <lineage>
        <taxon>Eukaryota</taxon>
        <taxon>Viridiplantae</taxon>
        <taxon>Chlorophyta</taxon>
        <taxon>core chlorophytes</taxon>
        <taxon>Trebouxiophyceae</taxon>
        <taxon>Chlorellales</taxon>
        <taxon>Chlorellaceae</taxon>
        <taxon>Prototheca</taxon>
    </lineage>
</organism>
<gene>
    <name evidence="13" type="ORF">QBZ16_004841</name>
</gene>
<keyword evidence="14" id="KW-1185">Reference proteome</keyword>
<accession>A0AAD9MHQ9</accession>
<dbReference type="CDD" id="cd13749">
    <property type="entry name" value="Zn-ribbon_TFIIS"/>
    <property type="match status" value="1"/>
</dbReference>
<dbReference type="FunFam" id="2.20.25.10:FF:000001">
    <property type="entry name" value="Probable Transcription elongation factor S-II"/>
    <property type="match status" value="1"/>
</dbReference>
<evidence type="ECO:0000256" key="6">
    <source>
        <dbReference type="PROSITE-ProRule" id="PRU00472"/>
    </source>
</evidence>
<evidence type="ECO:0000256" key="1">
    <source>
        <dbReference type="ARBA" id="ARBA00004123"/>
    </source>
</evidence>
<dbReference type="SUPFAM" id="SSF46942">
    <property type="entry name" value="Elongation factor TFIIS domain 2"/>
    <property type="match status" value="1"/>
</dbReference>
<dbReference type="SUPFAM" id="SSF47676">
    <property type="entry name" value="Conserved domain common to transcription factors TFIIS, elongin A, CRSP70"/>
    <property type="match status" value="1"/>
</dbReference>
<dbReference type="EMBL" id="JASFZW010000007">
    <property type="protein sequence ID" value="KAK2077207.1"/>
    <property type="molecule type" value="Genomic_DNA"/>
</dbReference>
<keyword evidence="3 6" id="KW-0863">Zinc-finger</keyword>
<evidence type="ECO:0000256" key="5">
    <source>
        <dbReference type="ARBA" id="ARBA00023242"/>
    </source>
</evidence>